<keyword evidence="4" id="KW-1134">Transmembrane beta strand</keyword>
<evidence type="ECO:0000256" key="6">
    <source>
        <dbReference type="ARBA" id="ARBA00022729"/>
    </source>
</evidence>
<dbReference type="GO" id="GO:0015288">
    <property type="term" value="F:porin activity"/>
    <property type="evidence" value="ECO:0007669"/>
    <property type="project" value="UniProtKB-KW"/>
</dbReference>
<dbReference type="InterPro" id="IPR023614">
    <property type="entry name" value="Porin_dom_sf"/>
</dbReference>
<dbReference type="AlphaFoldDB" id="A0A158I8P7"/>
<evidence type="ECO:0000256" key="9">
    <source>
        <dbReference type="ARBA" id="ARBA00023136"/>
    </source>
</evidence>
<evidence type="ECO:0000313" key="13">
    <source>
        <dbReference type="EMBL" id="SAL52935.1"/>
    </source>
</evidence>
<dbReference type="Proteomes" id="UP000054770">
    <property type="component" value="Unassembled WGS sequence"/>
</dbReference>
<comment type="caution">
    <text evidence="13">The sequence shown here is derived from an EMBL/GenBank/DDBJ whole genome shotgun (WGS) entry which is preliminary data.</text>
</comment>
<dbReference type="InterPro" id="IPR033900">
    <property type="entry name" value="Gram_neg_porin_domain"/>
</dbReference>
<dbReference type="GO" id="GO:0046930">
    <property type="term" value="C:pore complex"/>
    <property type="evidence" value="ECO:0007669"/>
    <property type="project" value="UniProtKB-KW"/>
</dbReference>
<keyword evidence="6 11" id="KW-0732">Signal</keyword>
<comment type="subcellular location">
    <subcellularLocation>
        <location evidence="1">Cell outer membrane</location>
        <topology evidence="1">Multi-pass membrane protein</topology>
    </subcellularLocation>
</comment>
<reference evidence="13" key="1">
    <citation type="submission" date="2016-01" db="EMBL/GenBank/DDBJ databases">
        <authorList>
            <person name="Peeters C."/>
        </authorList>
    </citation>
    <scope>NUCLEOTIDE SEQUENCE [LARGE SCALE GENOMIC DNA]</scope>
    <source>
        <strain evidence="13">LMG 22940</strain>
    </source>
</reference>
<evidence type="ECO:0000256" key="7">
    <source>
        <dbReference type="ARBA" id="ARBA00023065"/>
    </source>
</evidence>
<dbReference type="CDD" id="cd00342">
    <property type="entry name" value="gram_neg_porins"/>
    <property type="match status" value="1"/>
</dbReference>
<sequence>MKSLCFATLALAAGASSVAHAQSSVTLYGIVDGGILYKTHAAAGGGSAWSVASGIDATSRWGLLGREDLGGGLHALFELESGFRLNTGQFINGGQPASAGTVLFDRGATVGIDSDALGSVLVGKNRSPILRIQSRLDIEGYSNFGSLNNLLYQNLSGYTGYQYSWVDNSVEYISPEIAGFQGMAMYSFGGAAGDFQKKSVISLGASYKIGGFTGGAAYFSGRDITGATDSTTARAYTVGANYAWNAFKFLLDFANFKNPARGTSDNFYTAEFAYTPTPVWVLTASYIRQDDRVTNDRDASLYKLGASYLLSRATSLYSFVGYVKNNRLATLGLQNSTPAGVPGGNQFGAGVGVRHLF</sequence>
<keyword evidence="14" id="KW-1185">Reference proteome</keyword>
<accession>A0A158I8P7</accession>
<dbReference type="OrthoDB" id="8961834at2"/>
<comment type="subunit">
    <text evidence="2">Homotrimer.</text>
</comment>
<feature type="chain" id="PRO_5011119354" evidence="11">
    <location>
        <begin position="22"/>
        <end position="357"/>
    </location>
</feature>
<dbReference type="PANTHER" id="PTHR34501">
    <property type="entry name" value="PROTEIN YDDL-RELATED"/>
    <property type="match status" value="1"/>
</dbReference>
<evidence type="ECO:0000259" key="12">
    <source>
        <dbReference type="Pfam" id="PF13609"/>
    </source>
</evidence>
<feature type="domain" description="Porin" evidence="12">
    <location>
        <begin position="7"/>
        <end position="326"/>
    </location>
</feature>
<evidence type="ECO:0000256" key="3">
    <source>
        <dbReference type="ARBA" id="ARBA00022448"/>
    </source>
</evidence>
<evidence type="ECO:0000313" key="14">
    <source>
        <dbReference type="Proteomes" id="UP000054770"/>
    </source>
</evidence>
<dbReference type="RefSeq" id="WP_160110006.1">
    <property type="nucleotide sequence ID" value="NZ_FCON02000022.1"/>
</dbReference>
<evidence type="ECO:0000256" key="8">
    <source>
        <dbReference type="ARBA" id="ARBA00023114"/>
    </source>
</evidence>
<feature type="signal peptide" evidence="11">
    <location>
        <begin position="1"/>
        <end position="21"/>
    </location>
</feature>
<evidence type="ECO:0000256" key="1">
    <source>
        <dbReference type="ARBA" id="ARBA00004571"/>
    </source>
</evidence>
<keyword evidence="5" id="KW-0812">Transmembrane</keyword>
<dbReference type="Gene3D" id="2.40.160.10">
    <property type="entry name" value="Porin"/>
    <property type="match status" value="1"/>
</dbReference>
<proteinExistence type="predicted"/>
<gene>
    <name evidence="13" type="ORF">AWB68_02572</name>
</gene>
<dbReference type="GO" id="GO:0009279">
    <property type="term" value="C:cell outer membrane"/>
    <property type="evidence" value="ECO:0007669"/>
    <property type="project" value="UniProtKB-SubCell"/>
</dbReference>
<dbReference type="InterPro" id="IPR050298">
    <property type="entry name" value="Gram-neg_bact_OMP"/>
</dbReference>
<dbReference type="Pfam" id="PF13609">
    <property type="entry name" value="Porin_4"/>
    <property type="match status" value="1"/>
</dbReference>
<dbReference type="GO" id="GO:0006811">
    <property type="term" value="P:monoatomic ion transport"/>
    <property type="evidence" value="ECO:0007669"/>
    <property type="project" value="UniProtKB-KW"/>
</dbReference>
<keyword evidence="7" id="KW-0406">Ion transport</keyword>
<name>A0A158I8P7_9BURK</name>
<organism evidence="13 14">
    <name type="scientific">Caballeronia choica</name>
    <dbReference type="NCBI Taxonomy" id="326476"/>
    <lineage>
        <taxon>Bacteria</taxon>
        <taxon>Pseudomonadati</taxon>
        <taxon>Pseudomonadota</taxon>
        <taxon>Betaproteobacteria</taxon>
        <taxon>Burkholderiales</taxon>
        <taxon>Burkholderiaceae</taxon>
        <taxon>Caballeronia</taxon>
    </lineage>
</organism>
<protein>
    <submittedName>
        <fullName evidence="13">Porin</fullName>
    </submittedName>
</protein>
<evidence type="ECO:0000256" key="5">
    <source>
        <dbReference type="ARBA" id="ARBA00022692"/>
    </source>
</evidence>
<keyword evidence="9" id="KW-0472">Membrane</keyword>
<evidence type="ECO:0000256" key="2">
    <source>
        <dbReference type="ARBA" id="ARBA00011233"/>
    </source>
</evidence>
<evidence type="ECO:0000256" key="11">
    <source>
        <dbReference type="SAM" id="SignalP"/>
    </source>
</evidence>
<evidence type="ECO:0000256" key="10">
    <source>
        <dbReference type="ARBA" id="ARBA00023237"/>
    </source>
</evidence>
<dbReference type="EMBL" id="FCON02000022">
    <property type="protein sequence ID" value="SAL52935.1"/>
    <property type="molecule type" value="Genomic_DNA"/>
</dbReference>
<evidence type="ECO:0000256" key="4">
    <source>
        <dbReference type="ARBA" id="ARBA00022452"/>
    </source>
</evidence>
<keyword evidence="3" id="KW-0813">Transport</keyword>
<keyword evidence="10" id="KW-0998">Cell outer membrane</keyword>
<dbReference type="SUPFAM" id="SSF56935">
    <property type="entry name" value="Porins"/>
    <property type="match status" value="1"/>
</dbReference>
<dbReference type="PANTHER" id="PTHR34501:SF9">
    <property type="entry name" value="MAJOR OUTER MEMBRANE PROTEIN P.IA"/>
    <property type="match status" value="1"/>
</dbReference>
<keyword evidence="8" id="KW-0626">Porin</keyword>